<dbReference type="NCBIfam" id="TIGR01451">
    <property type="entry name" value="B_ant_repeat"/>
    <property type="match status" value="1"/>
</dbReference>
<dbReference type="EMBL" id="CP043494">
    <property type="protein sequence ID" value="WNG51514.1"/>
    <property type="molecule type" value="Genomic_DNA"/>
</dbReference>
<dbReference type="InterPro" id="IPR001434">
    <property type="entry name" value="OmcB-like_DUF11"/>
</dbReference>
<dbReference type="InterPro" id="IPR024079">
    <property type="entry name" value="MetalloPept_cat_dom_sf"/>
</dbReference>
<dbReference type="Gene3D" id="3.40.390.10">
    <property type="entry name" value="Collagenase (Catalytic Domain)"/>
    <property type="match status" value="1"/>
</dbReference>
<reference evidence="3 4" key="1">
    <citation type="submission" date="2019-08" db="EMBL/GenBank/DDBJ databases">
        <title>Archangium and Cystobacter genomes.</title>
        <authorList>
            <person name="Chen I.-C.K."/>
            <person name="Wielgoss S."/>
        </authorList>
    </citation>
    <scope>NUCLEOTIDE SEQUENCE [LARGE SCALE GENOMIC DNA]</scope>
    <source>
        <strain evidence="3 4">Cbm 6</strain>
    </source>
</reference>
<evidence type="ECO:0000313" key="4">
    <source>
        <dbReference type="Proteomes" id="UP001611383"/>
    </source>
</evidence>
<dbReference type="InterPro" id="IPR028974">
    <property type="entry name" value="TSP_type-3_rpt"/>
</dbReference>
<accession>A0ABY9X7Y9</accession>
<sequence length="1034" mass="111326">MGSACWESEPEQTSQAPSTLEQSLEQGTSISGRYYKLDVVAMSGKGLVAAVNSANPSVQIINEAPAINDKGQVAFVAKVASGADNLFIGNGSTTLTPTASSTRKYGSGPRINASGQVAAQDSLSTSYWERIWNAPDDNIIVEKSGTKYSSVGAWPAFNDNGQMAFSALRNSVNNVLVTKDSTTHEMAVTWSVRPALANDGRVVFSENLLTGPISLAPYDLSSKETIADSSCFSKLGRFAAISPDGRIIVFYGETTSGCTLLPITDQDTPAGVFASLQLNDGRRKLVRLSGLKVEQVEREGTGDKDGICESGEPCRSAELGYDLDGSSFRFSSYDFNSRIAVAHQPLGLPGIEDDSFVISFVATPEKANSMGTFTDKKGIWTVRGDITGSDEYARVKMSMPMPVIQVGDSIGGEVVSEFSSGNGPAYPEIANARMDLAGKDREQRRGDHRVVFYAKTNSGQFLLVRGEHLDSDEDGLADHWELGGIDFNQDGTVDLALPTLYKTNPFIKDLIVELDYMKDTEAHNHMPHPRRLKAVHDAFAAHGIRLHHFLDDEVTEEEIIGFFNYGSVRTDIPVPSTIKYFSEYKYGDIQNLCGTALLGRATERKLPNCLNILRARNISTRYALFAHTQAHAEATGIAEAGGNDLLIAIYGKDPATHPDVATTFRKASGDGKSCTIDDDVGADQGLKCGTNEIVAATYMHELGHTLGLRHGGSDDLNCKPNYVSIMSYFFQTAGIHPTRKLNYSERELEPLNENQLNENYVITAFPLDIIYWGHTGNAVSGSDKSLPHINWNEDTDKDGKPIIQPAPYPLNINRLDPIGCKDQTLTELRGHDDWSNLHFDFRRNAEGSSSLWGAPVSSENFRIDTFHEVLETLDSDGDGVSNADDNCVMAANPGQEDLNGNGQGDACELVFAPTDLAASITTSPATVHVGDNLTFTLTFTNQSAFPETQVTVLQELPANADFVSVSSAQGQCRRNGLAVGCDLGGLKGGASTTVTVVVRPAGVGTVATSVEVTGVQQDPVAQNNTATTSVNVAP</sequence>
<dbReference type="SUPFAM" id="SSF55486">
    <property type="entry name" value="Metalloproteases ('zincins'), catalytic domain"/>
    <property type="match status" value="1"/>
</dbReference>
<proteinExistence type="predicted"/>
<dbReference type="SUPFAM" id="SSF69304">
    <property type="entry name" value="Tricorn protease N-terminal domain"/>
    <property type="match status" value="1"/>
</dbReference>
<keyword evidence="4" id="KW-1185">Reference proteome</keyword>
<evidence type="ECO:0000313" key="3">
    <source>
        <dbReference type="EMBL" id="WNG51514.1"/>
    </source>
</evidence>
<dbReference type="Gene3D" id="4.10.1080.10">
    <property type="entry name" value="TSP type-3 repeat"/>
    <property type="match status" value="1"/>
</dbReference>
<gene>
    <name evidence="3" type="ORF">F0U60_50825</name>
</gene>
<feature type="domain" description="DUF11" evidence="2">
    <location>
        <begin position="915"/>
        <end position="1030"/>
    </location>
</feature>
<feature type="compositionally biased region" description="Polar residues" evidence="1">
    <location>
        <begin position="11"/>
        <end position="20"/>
    </location>
</feature>
<dbReference type="RefSeq" id="WP_395811777.1">
    <property type="nucleotide sequence ID" value="NZ_CP043494.1"/>
</dbReference>
<organism evidence="3 4">
    <name type="scientific">Archangium minus</name>
    <dbReference type="NCBI Taxonomy" id="83450"/>
    <lineage>
        <taxon>Bacteria</taxon>
        <taxon>Pseudomonadati</taxon>
        <taxon>Myxococcota</taxon>
        <taxon>Myxococcia</taxon>
        <taxon>Myxococcales</taxon>
        <taxon>Cystobacterineae</taxon>
        <taxon>Archangiaceae</taxon>
        <taxon>Archangium</taxon>
    </lineage>
</organism>
<name>A0ABY9X7Y9_9BACT</name>
<dbReference type="Proteomes" id="UP001611383">
    <property type="component" value="Chromosome"/>
</dbReference>
<feature type="region of interest" description="Disordered" evidence="1">
    <location>
        <begin position="1"/>
        <end position="20"/>
    </location>
</feature>
<dbReference type="InterPro" id="IPR047589">
    <property type="entry name" value="DUF11_rpt"/>
</dbReference>
<protein>
    <submittedName>
        <fullName evidence="3">DUF11 domain-containing protein</fullName>
    </submittedName>
</protein>
<dbReference type="Pfam" id="PF01345">
    <property type="entry name" value="DUF11"/>
    <property type="match status" value="1"/>
</dbReference>
<evidence type="ECO:0000256" key="1">
    <source>
        <dbReference type="SAM" id="MobiDB-lite"/>
    </source>
</evidence>
<dbReference type="SUPFAM" id="SSF103647">
    <property type="entry name" value="TSP type-3 repeat"/>
    <property type="match status" value="1"/>
</dbReference>
<evidence type="ECO:0000259" key="2">
    <source>
        <dbReference type="Pfam" id="PF01345"/>
    </source>
</evidence>